<dbReference type="AlphaFoldDB" id="A0A1V9FHT6"/>
<dbReference type="EMBL" id="LVYD01000111">
    <property type="protein sequence ID" value="OQP57925.1"/>
    <property type="molecule type" value="Genomic_DNA"/>
</dbReference>
<name>A0A1V9FHT6_9BACT</name>
<accession>A0A1V9FHT6</accession>
<protein>
    <submittedName>
        <fullName evidence="1">Uncharacterized protein</fullName>
    </submittedName>
</protein>
<reference evidence="1 2" key="1">
    <citation type="submission" date="2016-03" db="EMBL/GenBank/DDBJ databases">
        <title>Niastella vici sp. nov., isolated from farmland soil.</title>
        <authorList>
            <person name="Chen L."/>
            <person name="Wang D."/>
            <person name="Yang S."/>
            <person name="Wang G."/>
        </authorList>
    </citation>
    <scope>NUCLEOTIDE SEQUENCE [LARGE SCALE GENOMIC DNA]</scope>
    <source>
        <strain evidence="1 2">DJ57</strain>
    </source>
</reference>
<organism evidence="1 2">
    <name type="scientific">Niastella vici</name>
    <dbReference type="NCBI Taxonomy" id="1703345"/>
    <lineage>
        <taxon>Bacteria</taxon>
        <taxon>Pseudomonadati</taxon>
        <taxon>Bacteroidota</taxon>
        <taxon>Chitinophagia</taxon>
        <taxon>Chitinophagales</taxon>
        <taxon>Chitinophagaceae</taxon>
        <taxon>Niastella</taxon>
    </lineage>
</organism>
<dbReference type="STRING" id="1703345.A3860_39770"/>
<proteinExistence type="predicted"/>
<evidence type="ECO:0000313" key="2">
    <source>
        <dbReference type="Proteomes" id="UP000192796"/>
    </source>
</evidence>
<sequence>MLQTAGRWEVHTGKPGRTSAWLFRKPVKNKAEGVGAGIVRLVFCWVKDKTPVPASGMIRQALELLNASFPA</sequence>
<gene>
    <name evidence="1" type="ORF">A3860_39770</name>
</gene>
<evidence type="ECO:0000313" key="1">
    <source>
        <dbReference type="EMBL" id="OQP57925.1"/>
    </source>
</evidence>
<comment type="caution">
    <text evidence="1">The sequence shown here is derived from an EMBL/GenBank/DDBJ whole genome shotgun (WGS) entry which is preliminary data.</text>
</comment>
<dbReference type="Proteomes" id="UP000192796">
    <property type="component" value="Unassembled WGS sequence"/>
</dbReference>
<keyword evidence="2" id="KW-1185">Reference proteome</keyword>